<gene>
    <name evidence="2" type="ORF">HNQ39_003024</name>
</gene>
<reference evidence="2 3" key="1">
    <citation type="submission" date="2020-08" db="EMBL/GenBank/DDBJ databases">
        <title>Genomic Encyclopedia of Type Strains, Phase IV (KMG-IV): sequencing the most valuable type-strain genomes for metagenomic binning, comparative biology and taxonomic classification.</title>
        <authorList>
            <person name="Goeker M."/>
        </authorList>
    </citation>
    <scope>NUCLEOTIDE SEQUENCE [LARGE SCALE GENOMIC DNA]</scope>
    <source>
        <strain evidence="2 3">DSM 23562</strain>
    </source>
</reference>
<dbReference type="InterPro" id="IPR000182">
    <property type="entry name" value="GNAT_dom"/>
</dbReference>
<dbReference type="GO" id="GO:0005737">
    <property type="term" value="C:cytoplasm"/>
    <property type="evidence" value="ECO:0007669"/>
    <property type="project" value="TreeGrafter"/>
</dbReference>
<keyword evidence="2" id="KW-0808">Transferase</keyword>
<dbReference type="GO" id="GO:0008999">
    <property type="term" value="F:protein-N-terminal-alanine acetyltransferase activity"/>
    <property type="evidence" value="ECO:0007669"/>
    <property type="project" value="TreeGrafter"/>
</dbReference>
<evidence type="ECO:0000313" key="2">
    <source>
        <dbReference type="EMBL" id="MBB6051233.1"/>
    </source>
</evidence>
<dbReference type="InterPro" id="IPR016181">
    <property type="entry name" value="Acyl_CoA_acyltransferase"/>
</dbReference>
<dbReference type="Pfam" id="PF13302">
    <property type="entry name" value="Acetyltransf_3"/>
    <property type="match status" value="1"/>
</dbReference>
<name>A0A7W9SS51_ARMRO</name>
<proteinExistence type="predicted"/>
<feature type="domain" description="N-acetyltransferase" evidence="1">
    <location>
        <begin position="21"/>
        <end position="192"/>
    </location>
</feature>
<protein>
    <submittedName>
        <fullName evidence="2">RimJ/RimL family protein N-acetyltransferase</fullName>
    </submittedName>
</protein>
<accession>A0A7W9SS51</accession>
<keyword evidence="3" id="KW-1185">Reference proteome</keyword>
<comment type="caution">
    <text evidence="2">The sequence shown here is derived from an EMBL/GenBank/DDBJ whole genome shotgun (WGS) entry which is preliminary data.</text>
</comment>
<dbReference type="InterPro" id="IPR051908">
    <property type="entry name" value="Ribosomal_N-acetyltransferase"/>
</dbReference>
<dbReference type="EMBL" id="JACHGW010000002">
    <property type="protein sequence ID" value="MBB6051233.1"/>
    <property type="molecule type" value="Genomic_DNA"/>
</dbReference>
<dbReference type="RefSeq" id="WP_184197662.1">
    <property type="nucleotide sequence ID" value="NZ_JACHGW010000002.1"/>
</dbReference>
<organism evidence="2 3">
    <name type="scientific">Armatimonas rosea</name>
    <dbReference type="NCBI Taxonomy" id="685828"/>
    <lineage>
        <taxon>Bacteria</taxon>
        <taxon>Bacillati</taxon>
        <taxon>Armatimonadota</taxon>
        <taxon>Armatimonadia</taxon>
        <taxon>Armatimonadales</taxon>
        <taxon>Armatimonadaceae</taxon>
        <taxon>Armatimonas</taxon>
    </lineage>
</organism>
<dbReference type="PANTHER" id="PTHR43441">
    <property type="entry name" value="RIBOSOMAL-PROTEIN-SERINE ACETYLTRANSFERASE"/>
    <property type="match status" value="1"/>
</dbReference>
<evidence type="ECO:0000313" key="3">
    <source>
        <dbReference type="Proteomes" id="UP000520814"/>
    </source>
</evidence>
<dbReference type="AlphaFoldDB" id="A0A7W9SS51"/>
<dbReference type="Gene3D" id="3.40.630.30">
    <property type="match status" value="1"/>
</dbReference>
<evidence type="ECO:0000259" key="1">
    <source>
        <dbReference type="PROSITE" id="PS51186"/>
    </source>
</evidence>
<dbReference type="PANTHER" id="PTHR43441:SF3">
    <property type="entry name" value="ACETYLTRANSFERASE"/>
    <property type="match status" value="1"/>
</dbReference>
<dbReference type="PROSITE" id="PS51186">
    <property type="entry name" value="GNAT"/>
    <property type="match status" value="1"/>
</dbReference>
<sequence length="200" mass="23101">MEKDKAPVLRDLPEELRSERVLLRPYRAGDGKALLEAIDDSRERLQPWRPYEHSPVPPTEDETEAYVCSERESWNKREYLSLSIWERETGQYLGGVGLYGIRWEVPSFQIGYWLRASAEGKGYMTEAARLLCDYAFQRLEARRVEIRCDTRNVRSAGIPRRLGFVYEETLHSASRTPQGDPIGDFVFAMTKAAWTVNVPL</sequence>
<dbReference type="GO" id="GO:1990189">
    <property type="term" value="F:protein N-terminal-serine acetyltransferase activity"/>
    <property type="evidence" value="ECO:0007669"/>
    <property type="project" value="TreeGrafter"/>
</dbReference>
<dbReference type="Proteomes" id="UP000520814">
    <property type="component" value="Unassembled WGS sequence"/>
</dbReference>
<dbReference type="SUPFAM" id="SSF55729">
    <property type="entry name" value="Acyl-CoA N-acyltransferases (Nat)"/>
    <property type="match status" value="1"/>
</dbReference>